<dbReference type="InterPro" id="IPR036428">
    <property type="entry name" value="PCD_sf"/>
</dbReference>
<reference evidence="5" key="1">
    <citation type="journal article" date="2021" name="Proc. Natl. Acad. Sci. U.S.A.">
        <title>Three genomes in the algal genus Volvox reveal the fate of a haploid sex-determining region after a transition to homothallism.</title>
        <authorList>
            <person name="Yamamoto K."/>
            <person name="Hamaji T."/>
            <person name="Kawai-Toyooka H."/>
            <person name="Matsuzaki R."/>
            <person name="Takahashi F."/>
            <person name="Nishimura Y."/>
            <person name="Kawachi M."/>
            <person name="Noguchi H."/>
            <person name="Minakuchi Y."/>
            <person name="Umen J.G."/>
            <person name="Toyoda A."/>
            <person name="Nozaki H."/>
        </authorList>
    </citation>
    <scope>NUCLEOTIDE SEQUENCE</scope>
    <source>
        <strain evidence="5">NIES-3780</strain>
    </source>
</reference>
<gene>
    <name evidence="5" type="ORF">Vafri_11154</name>
</gene>
<dbReference type="Gene3D" id="3.30.1360.20">
    <property type="entry name" value="Transcriptional coactivator/pterin dehydratase"/>
    <property type="match status" value="1"/>
</dbReference>
<dbReference type="GO" id="GO:0006729">
    <property type="term" value="P:tetrahydrobiopterin biosynthetic process"/>
    <property type="evidence" value="ECO:0007669"/>
    <property type="project" value="InterPro"/>
</dbReference>
<dbReference type="SUPFAM" id="SSF55248">
    <property type="entry name" value="PCD-like"/>
    <property type="match status" value="1"/>
</dbReference>
<comment type="catalytic activity">
    <reaction evidence="1">
        <text>(4aS,6R)-4a-hydroxy-L-erythro-5,6,7,8-tetrahydrobiopterin = (6R)-L-erythro-6,7-dihydrobiopterin + H2O</text>
        <dbReference type="Rhea" id="RHEA:11920"/>
        <dbReference type="ChEBI" id="CHEBI:15377"/>
        <dbReference type="ChEBI" id="CHEBI:15642"/>
        <dbReference type="ChEBI" id="CHEBI:43120"/>
        <dbReference type="EC" id="4.2.1.96"/>
    </reaction>
</comment>
<evidence type="ECO:0000256" key="2">
    <source>
        <dbReference type="ARBA" id="ARBA00006472"/>
    </source>
</evidence>
<evidence type="ECO:0000256" key="1">
    <source>
        <dbReference type="ARBA" id="ARBA00001554"/>
    </source>
</evidence>
<keyword evidence="4" id="KW-0456">Lyase</keyword>
<dbReference type="InterPro" id="IPR001533">
    <property type="entry name" value="Pterin_deHydtase"/>
</dbReference>
<dbReference type="AlphaFoldDB" id="A0A8J4B765"/>
<dbReference type="EMBL" id="BNCO01000021">
    <property type="protein sequence ID" value="GIL55619.1"/>
    <property type="molecule type" value="Genomic_DNA"/>
</dbReference>
<sequence length="219" mass="23871">MNSSALSSQRQACRQVRPFTAQPPRRCRLVTVNSQAGGDVRGAKMEKGLFGENFGARDPFAGEVATNFGENVLGNYNTEHIIKPPDNIKRVLGLSARRCQDNLGSMTVLSQEDRELLRNQVPGWRMATLPAGGNPCIQQSWKLKDEAAAEQMVALVGRVAADEGHADSLTVNRVGTEVVAQLCTVSLGGLTENDFIVASKVNDLNIVDLLPKRKPRFWA</sequence>
<dbReference type="Proteomes" id="UP000747399">
    <property type="component" value="Unassembled WGS sequence"/>
</dbReference>
<evidence type="ECO:0000313" key="5">
    <source>
        <dbReference type="EMBL" id="GIL55619.1"/>
    </source>
</evidence>
<protein>
    <recommendedName>
        <fullName evidence="3">4a-hydroxytetrahydrobiopterin dehydratase</fullName>
        <ecNumber evidence="3">4.2.1.96</ecNumber>
    </recommendedName>
</protein>
<organism evidence="5 6">
    <name type="scientific">Volvox africanus</name>
    <dbReference type="NCBI Taxonomy" id="51714"/>
    <lineage>
        <taxon>Eukaryota</taxon>
        <taxon>Viridiplantae</taxon>
        <taxon>Chlorophyta</taxon>
        <taxon>core chlorophytes</taxon>
        <taxon>Chlorophyceae</taxon>
        <taxon>CS clade</taxon>
        <taxon>Chlamydomonadales</taxon>
        <taxon>Volvocaceae</taxon>
        <taxon>Volvox</taxon>
    </lineage>
</organism>
<comment type="similarity">
    <text evidence="2">Belongs to the pterin-4-alpha-carbinolamine dehydratase family.</text>
</comment>
<accession>A0A8J4B765</accession>
<proteinExistence type="inferred from homology"/>
<dbReference type="PANTHER" id="PTHR12599:SF8">
    <property type="entry name" value="PTERIN-4-ALPHA-CARBINOLAMINE DEHYDRATASE, CHLOROPLASTIC-RELATED"/>
    <property type="match status" value="1"/>
</dbReference>
<evidence type="ECO:0000256" key="3">
    <source>
        <dbReference type="ARBA" id="ARBA00013252"/>
    </source>
</evidence>
<dbReference type="PANTHER" id="PTHR12599">
    <property type="entry name" value="PTERIN-4-ALPHA-CARBINOLAMINE DEHYDRATASE"/>
    <property type="match status" value="1"/>
</dbReference>
<dbReference type="EC" id="4.2.1.96" evidence="3"/>
<evidence type="ECO:0000313" key="6">
    <source>
        <dbReference type="Proteomes" id="UP000747399"/>
    </source>
</evidence>
<dbReference type="GO" id="GO:0008124">
    <property type="term" value="F:4-alpha-hydroxytetrahydrobiopterin dehydratase activity"/>
    <property type="evidence" value="ECO:0007669"/>
    <property type="project" value="UniProtKB-EC"/>
</dbReference>
<evidence type="ECO:0000256" key="4">
    <source>
        <dbReference type="ARBA" id="ARBA00023239"/>
    </source>
</evidence>
<comment type="caution">
    <text evidence="5">The sequence shown here is derived from an EMBL/GenBank/DDBJ whole genome shotgun (WGS) entry which is preliminary data.</text>
</comment>
<keyword evidence="6" id="KW-1185">Reference proteome</keyword>
<name>A0A8J4B765_9CHLO</name>
<dbReference type="Pfam" id="PF01329">
    <property type="entry name" value="Pterin_4a"/>
    <property type="match status" value="1"/>
</dbReference>